<evidence type="ECO:0000256" key="1">
    <source>
        <dbReference type="SAM" id="MobiDB-lite"/>
    </source>
</evidence>
<feature type="transmembrane region" description="Helical" evidence="2">
    <location>
        <begin position="6"/>
        <end position="25"/>
    </location>
</feature>
<evidence type="ECO:0000256" key="2">
    <source>
        <dbReference type="SAM" id="Phobius"/>
    </source>
</evidence>
<feature type="compositionally biased region" description="Basic residues" evidence="1">
    <location>
        <begin position="736"/>
        <end position="746"/>
    </location>
</feature>
<dbReference type="GeneID" id="12511472"/>
<dbReference type="KEGG" id="mhi:Mhar_2294"/>
<feature type="transmembrane region" description="Helical" evidence="2">
    <location>
        <begin position="538"/>
        <end position="556"/>
    </location>
</feature>
<feature type="transmembrane region" description="Helical" evidence="2">
    <location>
        <begin position="86"/>
        <end position="109"/>
    </location>
</feature>
<feature type="transmembrane region" description="Helical" evidence="2">
    <location>
        <begin position="657"/>
        <end position="674"/>
    </location>
</feature>
<dbReference type="InterPro" id="IPR007160">
    <property type="entry name" value="DUF362"/>
</dbReference>
<keyword evidence="2" id="KW-0812">Transmembrane</keyword>
<evidence type="ECO:0000259" key="3">
    <source>
        <dbReference type="Pfam" id="PF04015"/>
    </source>
</evidence>
<feature type="transmembrane region" description="Helical" evidence="2">
    <location>
        <begin position="568"/>
        <end position="588"/>
    </location>
</feature>
<feature type="transmembrane region" description="Helical" evidence="2">
    <location>
        <begin position="511"/>
        <end position="531"/>
    </location>
</feature>
<dbReference type="HOGENOM" id="CLU_372410_0_0_2"/>
<gene>
    <name evidence="4" type="ordered locus">Mhar_2294</name>
</gene>
<feature type="transmembrane region" description="Helical" evidence="2">
    <location>
        <begin position="608"/>
        <end position="626"/>
    </location>
</feature>
<feature type="transmembrane region" description="Helical" evidence="2">
    <location>
        <begin position="487"/>
        <end position="505"/>
    </location>
</feature>
<feature type="transmembrane region" description="Helical" evidence="2">
    <location>
        <begin position="632"/>
        <end position="650"/>
    </location>
</feature>
<evidence type="ECO:0000313" key="4">
    <source>
        <dbReference type="EMBL" id="AET65646.1"/>
    </source>
</evidence>
<reference evidence="4 5" key="1">
    <citation type="journal article" date="2012" name="PLoS ONE">
        <title>The genome characteristics and predicted function of methyl-group oxidation pathway in the obligate aceticlastic methanogens, Methanosaeta spp.</title>
        <authorList>
            <person name="Zhu J."/>
            <person name="Zheng H."/>
            <person name="Ai G."/>
            <person name="Zhang G."/>
            <person name="Liu D."/>
            <person name="Liu X."/>
            <person name="Dong X."/>
        </authorList>
    </citation>
    <scope>NUCLEOTIDE SEQUENCE [LARGE SCALE GENOMIC DNA]</scope>
    <source>
        <strain evidence="4 5">6Ac</strain>
    </source>
</reference>
<dbReference type="Pfam" id="PF04015">
    <property type="entry name" value="DUF362"/>
    <property type="match status" value="1"/>
</dbReference>
<dbReference type="RefSeq" id="WP_014587822.1">
    <property type="nucleotide sequence ID" value="NC_017527.1"/>
</dbReference>
<feature type="region of interest" description="Disordered" evidence="1">
    <location>
        <begin position="721"/>
        <end position="746"/>
    </location>
</feature>
<keyword evidence="2" id="KW-1133">Transmembrane helix</keyword>
<keyword evidence="2" id="KW-0472">Membrane</keyword>
<dbReference type="OrthoDB" id="320816at2157"/>
<dbReference type="EMBL" id="CP003117">
    <property type="protein sequence ID" value="AET65646.1"/>
    <property type="molecule type" value="Genomic_DNA"/>
</dbReference>
<evidence type="ECO:0000313" key="5">
    <source>
        <dbReference type="Proteomes" id="UP000005877"/>
    </source>
</evidence>
<keyword evidence="5" id="KW-1185">Reference proteome</keyword>
<organism evidence="4 5">
    <name type="scientific">Methanothrix harundinacea (strain 6Ac)</name>
    <name type="common">Methanosaeta harundinacea</name>
    <dbReference type="NCBI Taxonomy" id="1110509"/>
    <lineage>
        <taxon>Archaea</taxon>
        <taxon>Methanobacteriati</taxon>
        <taxon>Methanobacteriota</taxon>
        <taxon>Stenosarchaea group</taxon>
        <taxon>Methanomicrobia</taxon>
        <taxon>Methanotrichales</taxon>
        <taxon>Methanotrichaceae</taxon>
        <taxon>Methanothrix</taxon>
    </lineage>
</organism>
<feature type="domain" description="DUF362" evidence="3">
    <location>
        <begin position="168"/>
        <end position="363"/>
    </location>
</feature>
<dbReference type="AlphaFoldDB" id="G7WQL2"/>
<dbReference type="Proteomes" id="UP000005877">
    <property type="component" value="Chromosome"/>
</dbReference>
<dbReference type="STRING" id="1110509.Mhar_2294"/>
<accession>G7WQL2</accession>
<proteinExistence type="predicted"/>
<feature type="transmembrane region" description="Helical" evidence="2">
    <location>
        <begin position="694"/>
        <end position="716"/>
    </location>
</feature>
<protein>
    <recommendedName>
        <fullName evidence="3">DUF362 domain-containing protein</fullName>
    </recommendedName>
</protein>
<name>G7WQL2_METH6</name>
<sequence length="746" mass="81556">MSFLIDPPLLFISGILIYFLGRRLGWNRHAKIVVGVGLLLVFIIFSSLLYADVFRAVFPLFPEATGSAFMLHSSWTKVTREMVPTAAVVILFLLYPLWLFAGYAGVLLLTKRRWVTKELLSREDVRSRRPQVPSVYSVVRDPDPRRAVREAVAALGGMEQFVGSGDRVLIKVNICGGVPEVKGTFTSPEVVGEVVDMVRGAGGEAVICDADMIWNKFWTVAAASGWAAWAEEKGVPLVNLSETRIVGFDFGEGSAIGVDHVSRDLVEADVIISIPTMKTHLLTGVTLGMKNMYGTFPEVDKARYHKMKIEEVIYEVNRAFTPNLVIVDGSIGNEAIGPLSSRPIDFQTIIASNDVVCADSIASQMMGYDPSEVVHLSLAAERGLGDASKRFDLASLPYRHASGKDGSWDRPEAKVKDFYNWGIELLLKFPGWTTLFNVGADFFLYDMARLPVFRYLTPGLLKLLNDSVYLVLRGQGDTEADRSRRRINVFLLLLLAEAAIIGFFLDGYLMSSFLFNLNFLVAIAVAILAAARMKTRHLLALILSTAAVMIVVERILTSSGIVDYKGSLGPTLFVVSGWTLLMVAIYGISDLFRLWFERLHLFDRLDRWRPLPFAAAAAVFATFFYLEGYFPLAGGDVLGLYAALILLGLLTSLRATIAWNAALVVVSVALGGYMELLGHSGGLWSYSLTEGLPIFMTIATAINAAAVYAVASIAGVDLSRSTAGKAEDPSSGRAGSGRRRAPPPAF</sequence>
<dbReference type="PATRIC" id="fig|1110509.7.peg.2536"/>
<feature type="transmembrane region" description="Helical" evidence="2">
    <location>
        <begin position="32"/>
        <end position="51"/>
    </location>
</feature>